<evidence type="ECO:0008006" key="4">
    <source>
        <dbReference type="Google" id="ProtNLM"/>
    </source>
</evidence>
<keyword evidence="3" id="KW-1185">Reference proteome</keyword>
<organism evidence="2 3">
    <name type="scientific">Larkinella bovis</name>
    <dbReference type="NCBI Taxonomy" id="683041"/>
    <lineage>
        <taxon>Bacteria</taxon>
        <taxon>Pseudomonadati</taxon>
        <taxon>Bacteroidota</taxon>
        <taxon>Cytophagia</taxon>
        <taxon>Cytophagales</taxon>
        <taxon>Spirosomataceae</taxon>
        <taxon>Larkinella</taxon>
    </lineage>
</organism>
<keyword evidence="1" id="KW-0472">Membrane</keyword>
<keyword evidence="1" id="KW-1133">Transmembrane helix</keyword>
<accession>A0ABW0I8J9</accession>
<dbReference type="Proteomes" id="UP001596106">
    <property type="component" value="Unassembled WGS sequence"/>
</dbReference>
<name>A0ABW0I8J9_9BACT</name>
<comment type="caution">
    <text evidence="2">The sequence shown here is derived from an EMBL/GenBank/DDBJ whole genome shotgun (WGS) entry which is preliminary data.</text>
</comment>
<protein>
    <recommendedName>
        <fullName evidence="4">DUF1574 domain-containing protein</fullName>
    </recommendedName>
</protein>
<evidence type="ECO:0000313" key="3">
    <source>
        <dbReference type="Proteomes" id="UP001596106"/>
    </source>
</evidence>
<dbReference type="EMBL" id="JBHSMA010000002">
    <property type="protein sequence ID" value="MFC5409663.1"/>
    <property type="molecule type" value="Genomic_DNA"/>
</dbReference>
<reference evidence="3" key="1">
    <citation type="journal article" date="2019" name="Int. J. Syst. Evol. Microbiol.">
        <title>The Global Catalogue of Microorganisms (GCM) 10K type strain sequencing project: providing services to taxonomists for standard genome sequencing and annotation.</title>
        <authorList>
            <consortium name="The Broad Institute Genomics Platform"/>
            <consortium name="The Broad Institute Genome Sequencing Center for Infectious Disease"/>
            <person name="Wu L."/>
            <person name="Ma J."/>
        </authorList>
    </citation>
    <scope>NUCLEOTIDE SEQUENCE [LARGE SCALE GENOMIC DNA]</scope>
    <source>
        <strain evidence="3">CCUG 55250</strain>
    </source>
</reference>
<evidence type="ECO:0000313" key="2">
    <source>
        <dbReference type="EMBL" id="MFC5409663.1"/>
    </source>
</evidence>
<keyword evidence="1" id="KW-0812">Transmembrane</keyword>
<dbReference type="RefSeq" id="WP_379843968.1">
    <property type="nucleotide sequence ID" value="NZ_JBHSMA010000002.1"/>
</dbReference>
<feature type="transmembrane region" description="Helical" evidence="1">
    <location>
        <begin position="6"/>
        <end position="24"/>
    </location>
</feature>
<proteinExistence type="predicted"/>
<gene>
    <name evidence="2" type="ORF">ACFPMF_10110</name>
</gene>
<sequence>MLRFFLKILVLVMVMLGLKITLWARLQRQNPKRFDESGYKLDSMLKPVRHRINTVFVGSSRTMHSINPAVFDSVTQYQTRSFNHGLSALFAPNTFAECEKLLKMDGLTLKTIFLELSFPPGKAHEDPFSRTNPLHEIGFKTGHFVREEDYSAERIRRGNDLYDSFLNQFFTLRSSVFMSVLPLIRTEQDNFIMDSTGYRYFRPNAFGDRKPAGFTAATPPDTTALPVRLTERDRFYLNQLMQLIRQCDARKVSLYVYLPNRPMAEEKQILPNVYAALPDRYRIAVPYRREYTAPFPDDCSDDQQHLNQKSATLYSLQFAQAYLQKRATADAR</sequence>
<evidence type="ECO:0000256" key="1">
    <source>
        <dbReference type="SAM" id="Phobius"/>
    </source>
</evidence>